<dbReference type="RefSeq" id="WP_110468103.1">
    <property type="nucleotide sequence ID" value="NZ_QJSP01000002.1"/>
</dbReference>
<feature type="transmembrane region" description="Helical" evidence="1">
    <location>
        <begin position="58"/>
        <end position="78"/>
    </location>
</feature>
<organism evidence="2 3">
    <name type="scientific">Williamsia limnetica</name>
    <dbReference type="NCBI Taxonomy" id="882452"/>
    <lineage>
        <taxon>Bacteria</taxon>
        <taxon>Bacillati</taxon>
        <taxon>Actinomycetota</taxon>
        <taxon>Actinomycetes</taxon>
        <taxon>Mycobacteriales</taxon>
        <taxon>Nocardiaceae</taxon>
        <taxon>Williamsia</taxon>
    </lineage>
</organism>
<comment type="caution">
    <text evidence="2">The sequence shown here is derived from an EMBL/GenBank/DDBJ whole genome shotgun (WGS) entry which is preliminary data.</text>
</comment>
<reference evidence="2 3" key="1">
    <citation type="submission" date="2018-06" db="EMBL/GenBank/DDBJ databases">
        <title>Genomic Encyclopedia of Type Strains, Phase IV (KMG-IV): sequencing the most valuable type-strain genomes for metagenomic binning, comparative biology and taxonomic classification.</title>
        <authorList>
            <person name="Goeker M."/>
        </authorList>
    </citation>
    <scope>NUCLEOTIDE SEQUENCE [LARGE SCALE GENOMIC DNA]</scope>
    <source>
        <strain evidence="2 3">DSM 45521</strain>
    </source>
</reference>
<evidence type="ECO:0000256" key="1">
    <source>
        <dbReference type="SAM" id="Phobius"/>
    </source>
</evidence>
<evidence type="ECO:0008006" key="4">
    <source>
        <dbReference type="Google" id="ProtNLM"/>
    </source>
</evidence>
<gene>
    <name evidence="2" type="ORF">DFR67_102229</name>
</gene>
<keyword evidence="3" id="KW-1185">Reference proteome</keyword>
<accession>A0A318S6N7</accession>
<sequence length="185" mass="20062">MSGEDLGDDDFAADDEGVDEGEVLCAESGGAWWVVAIGPVLCLIVLITEIIGGGRLHWPALLVFALVIGGFSLVQVYAARTHVSMMLTERSLRQGAQTILLDEIAEIYPENNSPEPQKWESAPALGELSAVPRRRKGVGIKMTSGKLAQAWARDVDHFRSELTQAHQAIELGLGPRKRAPHPDED</sequence>
<keyword evidence="1" id="KW-0812">Transmembrane</keyword>
<dbReference type="Proteomes" id="UP000247591">
    <property type="component" value="Unassembled WGS sequence"/>
</dbReference>
<protein>
    <recommendedName>
        <fullName evidence="4">DUF3093 family protein</fullName>
    </recommendedName>
</protein>
<dbReference type="OrthoDB" id="4773470at2"/>
<evidence type="ECO:0000313" key="3">
    <source>
        <dbReference type="Proteomes" id="UP000247591"/>
    </source>
</evidence>
<keyword evidence="1" id="KW-1133">Transmembrane helix</keyword>
<dbReference type="AlphaFoldDB" id="A0A318S6N7"/>
<keyword evidence="1" id="KW-0472">Membrane</keyword>
<proteinExistence type="predicted"/>
<evidence type="ECO:0000313" key="2">
    <source>
        <dbReference type="EMBL" id="PYE20091.1"/>
    </source>
</evidence>
<dbReference type="EMBL" id="QJSP01000002">
    <property type="protein sequence ID" value="PYE20091.1"/>
    <property type="molecule type" value="Genomic_DNA"/>
</dbReference>
<name>A0A318S6N7_WILLI</name>
<feature type="transmembrane region" description="Helical" evidence="1">
    <location>
        <begin position="31"/>
        <end position="51"/>
    </location>
</feature>